<dbReference type="RefSeq" id="WP_188618348.1">
    <property type="nucleotide sequence ID" value="NZ_BMLV01000006.1"/>
</dbReference>
<keyword evidence="2" id="KW-1185">Reference proteome</keyword>
<evidence type="ECO:0008006" key="3">
    <source>
        <dbReference type="Google" id="ProtNLM"/>
    </source>
</evidence>
<dbReference type="Proteomes" id="UP000620064">
    <property type="component" value="Unassembled WGS sequence"/>
</dbReference>
<dbReference type="InterPro" id="IPR019619">
    <property type="entry name" value="DUF2490"/>
</dbReference>
<name>A0ABQ2NKS6_9FLAO</name>
<reference evidence="2" key="1">
    <citation type="journal article" date="2019" name="Int. J. Syst. Evol. Microbiol.">
        <title>The Global Catalogue of Microorganisms (GCM) 10K type strain sequencing project: providing services to taxonomists for standard genome sequencing and annotation.</title>
        <authorList>
            <consortium name="The Broad Institute Genomics Platform"/>
            <consortium name="The Broad Institute Genome Sequencing Center for Infectious Disease"/>
            <person name="Wu L."/>
            <person name="Ma J."/>
        </authorList>
    </citation>
    <scope>NUCLEOTIDE SEQUENCE [LARGE SCALE GENOMIC DNA]</scope>
    <source>
        <strain evidence="2">CGMCC 1.7656</strain>
    </source>
</reference>
<dbReference type="Pfam" id="PF10677">
    <property type="entry name" value="DUF2490"/>
    <property type="match status" value="1"/>
</dbReference>
<proteinExistence type="predicted"/>
<gene>
    <name evidence="1" type="ORF">GCM10010992_23720</name>
</gene>
<organism evidence="1 2">
    <name type="scientific">Cloacibacterium rupense</name>
    <dbReference type="NCBI Taxonomy" id="517423"/>
    <lineage>
        <taxon>Bacteria</taxon>
        <taxon>Pseudomonadati</taxon>
        <taxon>Bacteroidota</taxon>
        <taxon>Flavobacteriia</taxon>
        <taxon>Flavobacteriales</taxon>
        <taxon>Weeksellaceae</taxon>
    </lineage>
</organism>
<evidence type="ECO:0000313" key="1">
    <source>
        <dbReference type="EMBL" id="GGP05875.1"/>
    </source>
</evidence>
<accession>A0ABQ2NKS6</accession>
<dbReference type="EMBL" id="BMLV01000006">
    <property type="protein sequence ID" value="GGP05875.1"/>
    <property type="molecule type" value="Genomic_DNA"/>
</dbReference>
<sequence>MKKMYFWALFFSLSLFSQEKINQNEGQVWLGYMTSVKLNKDFSLWNDFHWASDNFFIARHGITYHLSKQVAITGGYAWGYLSTTNSEKLSRNEQRPWAQIMFTSNLGEGWQTQQRVRYDARFREKIANGEVVDGEYGFNHRLRYMFNIRKTLDGKPFNSQSTFLSLNNEILVNFGKEITKNNLDQFRASLLLGKTYDNMTFQLGYMYRFVPQSAANTYKHYHGLTLWINHNFKSKKGTDELIRDK</sequence>
<evidence type="ECO:0000313" key="2">
    <source>
        <dbReference type="Proteomes" id="UP000620064"/>
    </source>
</evidence>
<protein>
    <recommendedName>
        <fullName evidence="3">DUF2490 domain-containing protein</fullName>
    </recommendedName>
</protein>
<comment type="caution">
    <text evidence="1">The sequence shown here is derived from an EMBL/GenBank/DDBJ whole genome shotgun (WGS) entry which is preliminary data.</text>
</comment>